<reference evidence="3 4" key="1">
    <citation type="journal article" name="Front. Microbiol.">
        <title>Sugar Metabolism of the First Thermophilic Planctomycete Thermogutta terrifontis: Comparative Genomic and Transcriptomic Approaches.</title>
        <authorList>
            <person name="Elcheninov A.G."/>
            <person name="Menzel P."/>
            <person name="Gudbergsdottir S.R."/>
            <person name="Slesarev A.I."/>
            <person name="Kadnikov V.V."/>
            <person name="Krogh A."/>
            <person name="Bonch-Osmolovskaya E.A."/>
            <person name="Peng X."/>
            <person name="Kublanov I.V."/>
        </authorList>
    </citation>
    <scope>NUCLEOTIDE SEQUENCE [LARGE SCALE GENOMIC DNA]</scope>
    <source>
        <strain evidence="3 4">R1</strain>
    </source>
</reference>
<dbReference type="PANTHER" id="PTHR43586">
    <property type="entry name" value="CYSTEINE DESULFURASE"/>
    <property type="match status" value="1"/>
</dbReference>
<proteinExistence type="predicted"/>
<dbReference type="OrthoDB" id="9804366at2"/>
<protein>
    <submittedName>
        <fullName evidence="3">Cysteine desulfurase</fullName>
        <ecNumber evidence="3">2.8.1.7</ecNumber>
    </submittedName>
</protein>
<dbReference type="GO" id="GO:0031071">
    <property type="term" value="F:cysteine desulfurase activity"/>
    <property type="evidence" value="ECO:0007669"/>
    <property type="project" value="UniProtKB-EC"/>
</dbReference>
<dbReference type="InterPro" id="IPR000192">
    <property type="entry name" value="Aminotrans_V_dom"/>
</dbReference>
<dbReference type="SUPFAM" id="SSF53383">
    <property type="entry name" value="PLP-dependent transferases"/>
    <property type="match status" value="1"/>
</dbReference>
<evidence type="ECO:0000313" key="4">
    <source>
        <dbReference type="Proteomes" id="UP000215086"/>
    </source>
</evidence>
<dbReference type="InterPro" id="IPR011340">
    <property type="entry name" value="Cys_dSase-rel"/>
</dbReference>
<name>A0A286RKB1_9BACT</name>
<dbReference type="Proteomes" id="UP000215086">
    <property type="component" value="Chromosome"/>
</dbReference>
<sequence>MSQTSVRHLDVLECRRQFPALFRKHGGLPVVYFDGAAGTQVPHRVLDAVCRYLVETNANRHGVFSTSQDTDRMIEEAQQAVADFLGTDDPQTVIFGPNMTSLTFALSRALMKTWKPGDEIVLTRLEHDANFTPWILAAREVGVVPRIVDIHPEDCSLDLEDLARQLSQKTRLVAVTCASNAVGTITPVAEIVKLAHQVGAMVFLDAVHLAPHRRIDVQAWDCDFLVCSGYKFFGPHVGVLWGRREWLVSLPAYKVRPAPDDIPDRWMTGTQNHEGIAGLYAAVEYLAEIGKSVAPEVTTRREALDACFQAVQVHEETLTRELIEGLQALSDVRIWGITQRERLHQRLPTIAITHARFSPRELAEFLATRGIFVWHGNFYALPLTERLGLEPEGLLRISMVHYNTVDEVRRVLAAMREVD</sequence>
<keyword evidence="1" id="KW-0663">Pyridoxal phosphate</keyword>
<organism evidence="3 4">
    <name type="scientific">Thermogutta terrifontis</name>
    <dbReference type="NCBI Taxonomy" id="1331910"/>
    <lineage>
        <taxon>Bacteria</taxon>
        <taxon>Pseudomonadati</taxon>
        <taxon>Planctomycetota</taxon>
        <taxon>Planctomycetia</taxon>
        <taxon>Pirellulales</taxon>
        <taxon>Thermoguttaceae</taxon>
        <taxon>Thermogutta</taxon>
    </lineage>
</organism>
<evidence type="ECO:0000313" key="3">
    <source>
        <dbReference type="EMBL" id="ASV76413.1"/>
    </source>
</evidence>
<dbReference type="Gene3D" id="3.40.640.10">
    <property type="entry name" value="Type I PLP-dependent aspartate aminotransferase-like (Major domain)"/>
    <property type="match status" value="1"/>
</dbReference>
<dbReference type="InterPro" id="IPR015421">
    <property type="entry name" value="PyrdxlP-dep_Trfase_major"/>
</dbReference>
<dbReference type="PANTHER" id="PTHR43586:SF21">
    <property type="entry name" value="PYRIDOXAL PHOSPHATE (PLP)-DEPENDENT ASPARTATE AMINOTRANSFERASE SUPERFAMILY"/>
    <property type="match status" value="1"/>
</dbReference>
<gene>
    <name evidence="3" type="ORF">THTE_3812</name>
</gene>
<feature type="domain" description="Aminotransferase class V" evidence="2">
    <location>
        <begin position="31"/>
        <end position="411"/>
    </location>
</feature>
<dbReference type="Pfam" id="PF00266">
    <property type="entry name" value="Aminotran_5"/>
    <property type="match status" value="1"/>
</dbReference>
<dbReference type="InterPro" id="IPR015422">
    <property type="entry name" value="PyrdxlP-dep_Trfase_small"/>
</dbReference>
<dbReference type="Gene3D" id="3.90.1150.10">
    <property type="entry name" value="Aspartate Aminotransferase, domain 1"/>
    <property type="match status" value="1"/>
</dbReference>
<keyword evidence="4" id="KW-1185">Reference proteome</keyword>
<evidence type="ECO:0000256" key="1">
    <source>
        <dbReference type="ARBA" id="ARBA00022898"/>
    </source>
</evidence>
<dbReference type="RefSeq" id="WP_095416204.1">
    <property type="nucleotide sequence ID" value="NZ_CP018477.1"/>
</dbReference>
<dbReference type="AlphaFoldDB" id="A0A286RKB1"/>
<keyword evidence="3" id="KW-0808">Transferase</keyword>
<dbReference type="KEGG" id="ttf:THTE_3812"/>
<dbReference type="InterPro" id="IPR015424">
    <property type="entry name" value="PyrdxlP-dep_Trfase"/>
</dbReference>
<evidence type="ECO:0000259" key="2">
    <source>
        <dbReference type="Pfam" id="PF00266"/>
    </source>
</evidence>
<dbReference type="NCBIfam" id="TIGR01976">
    <property type="entry name" value="am_tr_V_VC1184"/>
    <property type="match status" value="1"/>
</dbReference>
<dbReference type="EC" id="2.8.1.7" evidence="3"/>
<dbReference type="EMBL" id="CP018477">
    <property type="protein sequence ID" value="ASV76413.1"/>
    <property type="molecule type" value="Genomic_DNA"/>
</dbReference>
<accession>A0A286RKB1</accession>